<dbReference type="EMBL" id="LGRX02033075">
    <property type="protein sequence ID" value="KAK3243196.1"/>
    <property type="molecule type" value="Genomic_DNA"/>
</dbReference>
<proteinExistence type="predicted"/>
<organism evidence="1 4">
    <name type="scientific">Cymbomonas tetramitiformis</name>
    <dbReference type="NCBI Taxonomy" id="36881"/>
    <lineage>
        <taxon>Eukaryota</taxon>
        <taxon>Viridiplantae</taxon>
        <taxon>Chlorophyta</taxon>
        <taxon>Pyramimonadophyceae</taxon>
        <taxon>Pyramimonadales</taxon>
        <taxon>Pyramimonadaceae</taxon>
        <taxon>Cymbomonas</taxon>
    </lineage>
</organism>
<evidence type="ECO:0000313" key="2">
    <source>
        <dbReference type="EMBL" id="KAK3243196.1"/>
    </source>
</evidence>
<dbReference type="Proteomes" id="UP001190700">
    <property type="component" value="Unassembled WGS sequence"/>
</dbReference>
<comment type="caution">
    <text evidence="1">The sequence shown here is derived from an EMBL/GenBank/DDBJ whole genome shotgun (WGS) entry which is preliminary data.</text>
</comment>
<gene>
    <name evidence="3" type="ORF">CYMTET_14288</name>
    <name evidence="2" type="ORF">CYMTET_47152</name>
    <name evidence="1" type="ORF">CYMTET_49760</name>
</gene>
<dbReference type="AlphaFoldDB" id="A0AAE0ETJ7"/>
<sequence length="331" mass="36469">MLPTVAATPADNASSSQTEQDIACRSPFGICCRLLSAIARLNRVYGISGRHRASMFRDNSAAPSRKKRRLDDDDYSAGDIDAELFPDMLEHYQMAQQHSAAMRIADSRNASANIVFLNGICATATTAGQHPIALPIFCALHMTAKARRNKDSIAAIRRAIPIDDHKTCTLASRTHATDESALCGCGARCVRCIYMDRVLFQLNLLGVHIDGEHKLDREKLRRMYAIARKRGSETDDGGGNPATELAWLRRSDRHAIAIDILISCELHYDVSELYALRFYPGHACVRVVKPPLPCGRCAAYACALAAHLGIVEDNDRRDDDIAAFHVYTVTT</sequence>
<reference evidence="1 4" key="1">
    <citation type="journal article" date="2015" name="Genome Biol. Evol.">
        <title>Comparative Genomics of a Bacterivorous Green Alga Reveals Evolutionary Causalities and Consequences of Phago-Mixotrophic Mode of Nutrition.</title>
        <authorList>
            <person name="Burns J.A."/>
            <person name="Paasch A."/>
            <person name="Narechania A."/>
            <person name="Kim E."/>
        </authorList>
    </citation>
    <scope>NUCLEOTIDE SEQUENCE [LARGE SCALE GENOMIC DNA]</scope>
    <source>
        <strain evidence="1">PLY_AMNH</strain>
    </source>
</reference>
<evidence type="ECO:0000313" key="4">
    <source>
        <dbReference type="Proteomes" id="UP001190700"/>
    </source>
</evidence>
<dbReference type="EMBL" id="LGRX02005957">
    <property type="protein sequence ID" value="KAK3277705.1"/>
    <property type="molecule type" value="Genomic_DNA"/>
</dbReference>
<protein>
    <submittedName>
        <fullName evidence="1">Uncharacterized protein</fullName>
    </submittedName>
</protein>
<reference evidence="1" key="2">
    <citation type="submission" date="2023-06" db="EMBL/GenBank/DDBJ databases">
        <title>Long-read-based genome assembly of the green algal bacterivore Cymbomonas tetramitiformis.</title>
        <authorList>
            <person name="Gyaltshen Y."/>
            <person name="Rozenberg A."/>
            <person name="Paasch A."/>
            <person name="Burns J.A."/>
            <person name="Warring S."/>
            <person name="Larson R."/>
            <person name="Maurer-Alcala X."/>
            <person name="Dacks J."/>
            <person name="Kim E."/>
        </authorList>
    </citation>
    <scope>NUCLEOTIDE SEQUENCE</scope>
    <source>
        <strain evidence="1">PLY_AMNH</strain>
    </source>
</reference>
<accession>A0AAE0ETJ7</accession>
<name>A0AAE0ETJ7_9CHLO</name>
<keyword evidence="4" id="KW-1185">Reference proteome</keyword>
<evidence type="ECO:0000313" key="3">
    <source>
        <dbReference type="EMBL" id="KAK3277705.1"/>
    </source>
</evidence>
<evidence type="ECO:0000313" key="1">
    <source>
        <dbReference type="EMBL" id="KAK3240398.1"/>
    </source>
</evidence>
<dbReference type="EMBL" id="LGRX02033657">
    <property type="protein sequence ID" value="KAK3240398.1"/>
    <property type="molecule type" value="Genomic_DNA"/>
</dbReference>